<accession>A0A9N8ZI02</accession>
<dbReference type="SUPFAM" id="SSF50965">
    <property type="entry name" value="Galactose oxidase, central domain"/>
    <property type="match status" value="1"/>
</dbReference>
<sequence length="1074" mass="119533">MGAFVSLPQSRVSLSYSIHFIPPKVHRLITMFLFTIQNRNTFLLALPTLLSFPISSNSQISSPNPYPGPRVDHCAFAYKNRFYVYGGVGNVNEGNDNHSYFSYTNTPFHITDPKWTSLPVAKATKVSRPACSVTSDGILYVTGGADPSDNKYAGIQSFDLKKSALGFWDTPNTRGLNTSQHLSHRRGHKSIVVKTLSEEVLFIFGGSESNDAFILNVKNSTWEAVHTGPDAPPSMGAFAITSSKDKIYIIGTPTEESGRNLWAFNIPKRSWFNPHITVDIPMNVHVECAGTLNNTIYLIDSGNSSLMWKWNLADKSTTRFTPDRTGAGLQTYNYAFAQLPGSDVFITYGGKTGVKATDSLAAFNMTQNVWVTQVNNLTNIPNNQDHYYYGLLAPGQEDSFLKPPLPQKITAEYGANLKYSDHTIFICGLLILAVVILVTVVKVIVSRLLLYRRKEYKKKEEELTIVETCGAFGSNTETGSQRDSVTYRPPNFEASDFRCEHYSISSDTVSVPDFQISATSRLTVKLNSTPPTPSSIVSELRRHKVTSMTSESSSTSISPSAPEGAILDKYKLKGEPAFGVSKSVCYAKDETVNEDVMVKFFSDYDSFDREVMMLKFLRSKFVGALRGDVFHVSDAADWKYAMIMDYYPMSLDNLIVSRTETMDELCVKIVVKSLAQAIQYVHSHGIVHLDIKPGNFVHEVGDVNKWRLIDFEAARVDGEEDVYKSTLRYAPPELINVDALRTSIKADTSMDMWSFGCTIYELYTGSPLFLNDQEATAKLLDAYYTRRFEFPVKKVPDVQAQHVLEKLLVINPLKRASVEEILRGAYLTGGADSAQIYEMQSESTERIINTLNQNTNVVLSNMQEATNMILSQFDVVVNSISDTRDASVPRLFMLLPGKKPHSVFKPKAWGKNTFVVHILCEGHASDNSKAHFTDHPGYMILNPKPFLAKVGPYLCILATLIGSAVSLFTGLQLSDKITANISSGPIDYFRKIGEVIDAIETDGSVTRDLAAVQNDPLNKMISAQGPALREFKAFLSDNDPLREFGGLHRITMSDGRWRWVCDSCKERAHGNHGY</sequence>
<dbReference type="Proteomes" id="UP000789739">
    <property type="component" value="Unassembled WGS sequence"/>
</dbReference>
<feature type="domain" description="Protein kinase" evidence="2">
    <location>
        <begin position="567"/>
        <end position="827"/>
    </location>
</feature>
<dbReference type="SUPFAM" id="SSF56112">
    <property type="entry name" value="Protein kinase-like (PK-like)"/>
    <property type="match status" value="1"/>
</dbReference>
<dbReference type="InterPro" id="IPR011043">
    <property type="entry name" value="Gal_Oxase/kelch_b-propeller"/>
</dbReference>
<evidence type="ECO:0000313" key="3">
    <source>
        <dbReference type="EMBL" id="CAG8496481.1"/>
    </source>
</evidence>
<dbReference type="EMBL" id="CAJVPI010000183">
    <property type="protein sequence ID" value="CAG8496481.1"/>
    <property type="molecule type" value="Genomic_DNA"/>
</dbReference>
<dbReference type="Gene3D" id="2.120.10.80">
    <property type="entry name" value="Kelch-type beta propeller"/>
    <property type="match status" value="2"/>
</dbReference>
<dbReference type="InterPro" id="IPR011009">
    <property type="entry name" value="Kinase-like_dom_sf"/>
</dbReference>
<organism evidence="3 4">
    <name type="scientific">Paraglomus brasilianum</name>
    <dbReference type="NCBI Taxonomy" id="144538"/>
    <lineage>
        <taxon>Eukaryota</taxon>
        <taxon>Fungi</taxon>
        <taxon>Fungi incertae sedis</taxon>
        <taxon>Mucoromycota</taxon>
        <taxon>Glomeromycotina</taxon>
        <taxon>Glomeromycetes</taxon>
        <taxon>Paraglomerales</taxon>
        <taxon>Paraglomeraceae</taxon>
        <taxon>Paraglomus</taxon>
    </lineage>
</organism>
<dbReference type="InterPro" id="IPR000719">
    <property type="entry name" value="Prot_kinase_dom"/>
</dbReference>
<feature type="transmembrane region" description="Helical" evidence="1">
    <location>
        <begin position="423"/>
        <end position="450"/>
    </location>
</feature>
<dbReference type="PANTHER" id="PTHR44167">
    <property type="entry name" value="OVARIAN-SPECIFIC SERINE/THREONINE-PROTEIN KINASE LOK-RELATED"/>
    <property type="match status" value="1"/>
</dbReference>
<keyword evidence="4" id="KW-1185">Reference proteome</keyword>
<keyword evidence="1" id="KW-0812">Transmembrane</keyword>
<gene>
    <name evidence="3" type="ORF">PBRASI_LOCUS2380</name>
</gene>
<keyword evidence="1" id="KW-0472">Membrane</keyword>
<dbReference type="PROSITE" id="PS50011">
    <property type="entry name" value="PROTEIN_KINASE_DOM"/>
    <property type="match status" value="1"/>
</dbReference>
<dbReference type="Pfam" id="PF24681">
    <property type="entry name" value="Kelch_KLHDC2_KLHL20_DRC7"/>
    <property type="match status" value="1"/>
</dbReference>
<evidence type="ECO:0000259" key="2">
    <source>
        <dbReference type="PROSITE" id="PS50011"/>
    </source>
</evidence>
<dbReference type="AlphaFoldDB" id="A0A9N8ZI02"/>
<feature type="transmembrane region" description="Helical" evidence="1">
    <location>
        <begin position="953"/>
        <end position="973"/>
    </location>
</feature>
<comment type="caution">
    <text evidence="3">The sequence shown here is derived from an EMBL/GenBank/DDBJ whole genome shotgun (WGS) entry which is preliminary data.</text>
</comment>
<dbReference type="GO" id="GO:0004674">
    <property type="term" value="F:protein serine/threonine kinase activity"/>
    <property type="evidence" value="ECO:0007669"/>
    <property type="project" value="TreeGrafter"/>
</dbReference>
<keyword evidence="1" id="KW-1133">Transmembrane helix</keyword>
<dbReference type="Gene3D" id="1.10.510.10">
    <property type="entry name" value="Transferase(Phosphotransferase) domain 1"/>
    <property type="match status" value="1"/>
</dbReference>
<dbReference type="GO" id="GO:0044773">
    <property type="term" value="P:mitotic DNA damage checkpoint signaling"/>
    <property type="evidence" value="ECO:0007669"/>
    <property type="project" value="TreeGrafter"/>
</dbReference>
<proteinExistence type="predicted"/>
<evidence type="ECO:0000313" key="4">
    <source>
        <dbReference type="Proteomes" id="UP000789739"/>
    </source>
</evidence>
<dbReference type="OrthoDB" id="270970at2759"/>
<reference evidence="3" key="1">
    <citation type="submission" date="2021-06" db="EMBL/GenBank/DDBJ databases">
        <authorList>
            <person name="Kallberg Y."/>
            <person name="Tangrot J."/>
            <person name="Rosling A."/>
        </authorList>
    </citation>
    <scope>NUCLEOTIDE SEQUENCE</scope>
    <source>
        <strain evidence="3">BR232B</strain>
    </source>
</reference>
<protein>
    <submittedName>
        <fullName evidence="3">10309_t:CDS:1</fullName>
    </submittedName>
</protein>
<dbReference type="PANTHER" id="PTHR44167:SF30">
    <property type="entry name" value="PHOSPHORYLASE KINASE"/>
    <property type="match status" value="1"/>
</dbReference>
<dbReference type="GO" id="GO:0005524">
    <property type="term" value="F:ATP binding"/>
    <property type="evidence" value="ECO:0007669"/>
    <property type="project" value="InterPro"/>
</dbReference>
<dbReference type="Pfam" id="PF00069">
    <property type="entry name" value="Pkinase"/>
    <property type="match status" value="1"/>
</dbReference>
<dbReference type="GO" id="GO:0005634">
    <property type="term" value="C:nucleus"/>
    <property type="evidence" value="ECO:0007669"/>
    <property type="project" value="TreeGrafter"/>
</dbReference>
<evidence type="ECO:0000256" key="1">
    <source>
        <dbReference type="SAM" id="Phobius"/>
    </source>
</evidence>
<dbReference type="InterPro" id="IPR015915">
    <property type="entry name" value="Kelch-typ_b-propeller"/>
</dbReference>
<dbReference type="SMART" id="SM00220">
    <property type="entry name" value="S_TKc"/>
    <property type="match status" value="1"/>
</dbReference>
<name>A0A9N8ZI02_9GLOM</name>